<dbReference type="InterPro" id="IPR028971">
    <property type="entry name" value="NAD-GDH_cat"/>
</dbReference>
<dbReference type="Pfam" id="PF21073">
    <property type="entry name" value="GDH_HM1"/>
    <property type="match status" value="1"/>
</dbReference>
<dbReference type="PANTHER" id="PTHR43403">
    <property type="entry name" value="NAD-SPECIFIC GLUTAMATE DEHYDROGENASE"/>
    <property type="match status" value="1"/>
</dbReference>
<reference evidence="7 8" key="1">
    <citation type="submission" date="2024-05" db="EMBL/GenBank/DDBJ databases">
        <authorList>
            <person name="Kim H.-Y."/>
            <person name="Kim E."/>
            <person name="Cai Y."/>
            <person name="Yang S.-M."/>
            <person name="Lee W."/>
        </authorList>
    </citation>
    <scope>NUCLEOTIDE SEQUENCE [LARGE SCALE GENOMIC DNA]</scope>
    <source>
        <strain evidence="7 8">FBL11</strain>
    </source>
</reference>
<evidence type="ECO:0000313" key="7">
    <source>
        <dbReference type="EMBL" id="MEN2750859.1"/>
    </source>
</evidence>
<dbReference type="InterPro" id="IPR049059">
    <property type="entry name" value="NAD_Glu_DH_HM1"/>
</dbReference>
<dbReference type="Proteomes" id="UP001461960">
    <property type="component" value="Unassembled WGS sequence"/>
</dbReference>
<evidence type="ECO:0000313" key="8">
    <source>
        <dbReference type="Proteomes" id="UP001461960"/>
    </source>
</evidence>
<gene>
    <name evidence="7" type="ORF">AAIR29_04350</name>
</gene>
<name>A0ABU9X634_9GAMM</name>
<dbReference type="Pfam" id="PF21078">
    <property type="entry name" value="GDH_HM3"/>
    <property type="match status" value="1"/>
</dbReference>
<evidence type="ECO:0000259" key="6">
    <source>
        <dbReference type="Pfam" id="PF21077"/>
    </source>
</evidence>
<dbReference type="Pfam" id="PF21079">
    <property type="entry name" value="GDH_HM2"/>
    <property type="match status" value="1"/>
</dbReference>
<dbReference type="Pfam" id="PF21074">
    <property type="entry name" value="GDH_C"/>
    <property type="match status" value="1"/>
</dbReference>
<feature type="domain" description="NAD-glutamate dehydrogenase catalytic" evidence="2">
    <location>
        <begin position="742"/>
        <end position="1237"/>
    </location>
</feature>
<dbReference type="PANTHER" id="PTHR43403:SF1">
    <property type="entry name" value="NAD-SPECIFIC GLUTAMATE DEHYDROGENASE"/>
    <property type="match status" value="1"/>
</dbReference>
<dbReference type="Pfam" id="PF21076">
    <property type="entry name" value="GDH_ACT2"/>
    <property type="match status" value="1"/>
</dbReference>
<dbReference type="InterPro" id="IPR046346">
    <property type="entry name" value="Aminoacid_DH-like_N_sf"/>
</dbReference>
<dbReference type="InterPro" id="IPR048381">
    <property type="entry name" value="GDH_C"/>
</dbReference>
<evidence type="ECO:0000256" key="1">
    <source>
        <dbReference type="ARBA" id="ARBA00023002"/>
    </source>
</evidence>
<dbReference type="EMBL" id="JBDGHN010000002">
    <property type="protein sequence ID" value="MEN2750859.1"/>
    <property type="molecule type" value="Genomic_DNA"/>
</dbReference>
<dbReference type="Pfam" id="PF21075">
    <property type="entry name" value="GDH_ACT1"/>
    <property type="match status" value="1"/>
</dbReference>
<dbReference type="EC" id="1.4.1.2" evidence="7"/>
<dbReference type="InterPro" id="IPR036291">
    <property type="entry name" value="NAD(P)-bd_dom_sf"/>
</dbReference>
<evidence type="ECO:0000259" key="3">
    <source>
        <dbReference type="Pfam" id="PF21074"/>
    </source>
</evidence>
<organism evidence="7 8">
    <name type="scientific">Psychrobacter saeujeotis</name>
    <dbReference type="NCBI Taxonomy" id="3143436"/>
    <lineage>
        <taxon>Bacteria</taxon>
        <taxon>Pseudomonadati</taxon>
        <taxon>Pseudomonadota</taxon>
        <taxon>Gammaproteobacteria</taxon>
        <taxon>Moraxellales</taxon>
        <taxon>Moraxellaceae</taxon>
        <taxon>Psychrobacter</taxon>
    </lineage>
</organism>
<evidence type="ECO:0000259" key="5">
    <source>
        <dbReference type="Pfam" id="PF21076"/>
    </source>
</evidence>
<dbReference type="SUPFAM" id="SSF51735">
    <property type="entry name" value="NAD(P)-binding Rossmann-fold domains"/>
    <property type="match status" value="1"/>
</dbReference>
<dbReference type="Gene3D" id="3.40.50.720">
    <property type="entry name" value="NAD(P)-binding Rossmann-like Domain"/>
    <property type="match status" value="1"/>
</dbReference>
<dbReference type="InterPro" id="IPR049056">
    <property type="entry name" value="NAD_Glu_DH_HM3"/>
</dbReference>
<dbReference type="InterPro" id="IPR024727">
    <property type="entry name" value="NAD_Glu_DH_N_ACT1"/>
</dbReference>
<dbReference type="Pfam" id="PF05088">
    <property type="entry name" value="Bac_GDH_CD"/>
    <property type="match status" value="1"/>
</dbReference>
<dbReference type="InterPro" id="IPR049064">
    <property type="entry name" value="NAD_Glu_DH_ACT3"/>
</dbReference>
<protein>
    <submittedName>
        <fullName evidence="7">NAD-glutamate dehydrogenase</fullName>
        <ecNumber evidence="7">1.4.1.2</ecNumber>
    </submittedName>
</protein>
<dbReference type="InterPro" id="IPR007780">
    <property type="entry name" value="NAD_Glu_DH_bac"/>
</dbReference>
<dbReference type="InterPro" id="IPR049062">
    <property type="entry name" value="NAD_Glu_DH_ACT2"/>
</dbReference>
<feature type="domain" description="NAD-glutamate dehydrogenase ACT2" evidence="5">
    <location>
        <begin position="421"/>
        <end position="510"/>
    </location>
</feature>
<feature type="domain" description="NAD-specific glutamate dehydrogenase C-terminal" evidence="3">
    <location>
        <begin position="1283"/>
        <end position="1620"/>
    </location>
</feature>
<dbReference type="InterPro" id="IPR049058">
    <property type="entry name" value="NAD_Glu_DH_HM2"/>
</dbReference>
<dbReference type="Pfam" id="PF21077">
    <property type="entry name" value="GDH_ACT3"/>
    <property type="match status" value="1"/>
</dbReference>
<sequence>MPNSLGITKERIGQISDIATSYVQKDKSLLDHFINSYYRPLHHETADVINDADLAGMALHHFTLLKAYEGSKPQLAVFNPIAEEQHFHSSHTIIQMVAYDRPFLVDTMLMSLEAQGIDVHRTYNTIISVTRDENGDLTQVDNADESATSNMSLIHCEIAYQNDDELEALHQILLDKVDTLDTVVGDWKEMRARLTDIQTELSQKPLPEVYYSQQEIQAFLDWILDDHFIFLGYREYRLEGGNYIAVDDKSDNKQGGANQNADLDLFAIGNSGLGLLRGAEEDKLSESFDRLPKELKQLLTEPRVLMLSKSSRVSPVHRPVYMDFLGIHKFDDNGKLVGEYRFIGLLTSQAYQLSVQQIPLLREKANKIMAMADLPRAGHAYYKMMHVINTLPRDDLFQASVEELYPIVSGITQLQDKKSLRLFSRIDHYQRFVSCLVYIPRDKFNTELRIEVQKVLKEAYGGTSSGFTTEFNESEHARVHVHVRTVPGQVNDVDNAALEAELSALMKSWTDHYQQMLLDNVGEQQANSLTRRFLDYIPAAYEERFDARTAVEDTKRLASLSDEQPMIWHLYQSTGDAGNQLHLKLYGRNQPVILSKVLPILENFGVSVISAQTYEFDLPDQPIWMQEYELILENVNTVNMQVVRGQFEDSLKQIWAGRVESDSFNELVLITKLDTYDVVVLRALSRYMIQAKAPFSSAYIQQTVVKNSAISVALGSLFDARMNPKHSEEERREKTTQIEQQIIAALADVDSLDEDRILRWYLDLINAMVRTNFYQTDSNGQRKDRLSFKFLAANIPNLPKPKLMFEIFVYSPRVEAVHMRGGKAARGGLRWSDRMEDFRTEVLGLVKAQMVKNAVIVPVGSKGGFIVKTKTMADGREAFQAEGIACYQAFLRGMLDVTDNIVDGKIVPPADTVRYDEDDPYLVVAADKGTATFSDIANALSAEYNFWLDDAFASGGSVGYDHKAMGITARGGWESVKRHFRMRGMDIQNRDDFTVVGIGDMSGDVFGNGMLQSTHTKLVAAFNHLHIFVDPNPDTAASYAERERLFKMPRSTWDDYEKSLISQGGGVFSRQDKSITISAEMKALFDISEDSLAPNDFISALLKSPVDLIWNGGIGTYVKSENESHADVGDRANDAVRVNGGELRTAVVGEGGNLGFTQQGRIEYAQTGGRIYTDAIDNSGGVNCSDHEVNIKILLGKVVEQGDMTLKQRNELLESMTDTVAELVLRQNYLQPQAIELSHIRAAANLSDHQRFIQMLESEGRLDRAIEYLPSDEEIAKRQKATTGLTNPELAVVMAYGKMWVYDNLLLSDLPDDPYFINELRKYFPDELATRFFDEMTQHRLHREIISTYLTNSVVNRLGIEALFRLYEETDQSLATIIRGYAISRDVFNVSIAWKKLEALDNQIDATLLLKLELRLRDALEQGVVWFINAFGQDLQVADMINRFRDSVEKLTKSGGFIEQQFAEYLQEDATSLMQEDLSESDATMFAMLPYHVDALDAALLAEQYERPVDEIATLYFEAYHVLQLDWMMDNIATLPQHDYWDRRARHALVNELSRSLRLLMDALLSKPDAKQAFSEWRSRHLDQLAAVTTEMHKLDDIYGEDEDSQVGLSTLSVLMSELSGIVTK</sequence>
<keyword evidence="1 7" id="KW-0560">Oxidoreductase</keyword>
<dbReference type="GO" id="GO:0004352">
    <property type="term" value="F:glutamate dehydrogenase (NAD+) activity"/>
    <property type="evidence" value="ECO:0007669"/>
    <property type="project" value="UniProtKB-EC"/>
</dbReference>
<dbReference type="PIRSF" id="PIRSF036761">
    <property type="entry name" value="GDH_Mll4104"/>
    <property type="match status" value="1"/>
</dbReference>
<dbReference type="RefSeq" id="WP_299220830.1">
    <property type="nucleotide sequence ID" value="NZ_JBDGHN010000002.1"/>
</dbReference>
<dbReference type="SUPFAM" id="SSF53223">
    <property type="entry name" value="Aminoacid dehydrogenase-like, N-terminal domain"/>
    <property type="match status" value="1"/>
</dbReference>
<keyword evidence="8" id="KW-1185">Reference proteome</keyword>
<feature type="domain" description="NAD-glutamate dehydrogenase N-terminal ACT1" evidence="4">
    <location>
        <begin position="33"/>
        <end position="171"/>
    </location>
</feature>
<evidence type="ECO:0000259" key="4">
    <source>
        <dbReference type="Pfam" id="PF21075"/>
    </source>
</evidence>
<proteinExistence type="predicted"/>
<comment type="caution">
    <text evidence="7">The sequence shown here is derived from an EMBL/GenBank/DDBJ whole genome shotgun (WGS) entry which is preliminary data.</text>
</comment>
<accession>A0ABU9X634</accession>
<evidence type="ECO:0000259" key="2">
    <source>
        <dbReference type="Pfam" id="PF05088"/>
    </source>
</evidence>
<feature type="domain" description="NAD-glutamate dehydrogenase ACT3" evidence="6">
    <location>
        <begin position="569"/>
        <end position="641"/>
    </location>
</feature>